<gene>
    <name evidence="4" type="ORF">A3G33_00635</name>
</gene>
<evidence type="ECO:0000313" key="5">
    <source>
        <dbReference type="Proteomes" id="UP000178187"/>
    </source>
</evidence>
<dbReference type="Proteomes" id="UP000178187">
    <property type="component" value="Unassembled WGS sequence"/>
</dbReference>
<feature type="domain" description="Flavodoxin-like fold" evidence="3">
    <location>
        <begin position="1"/>
        <end position="187"/>
    </location>
</feature>
<dbReference type="AlphaFoldDB" id="A0A1G1L2G5"/>
<sequence length="190" mass="22034">MKYLIIYTHPNPKSFNHAIKENIEAKLKSIDAQFEIRDLYKIDFQPKLSGNDFSIFQQGKVPLDIEREQKYIKDADALIFIYPVWWFGMPAALKGYIDRVFSYGFAYEFKEKKLIGLLTDKKVVILNTTGGPEEHYQQHGFGAALQKTIDIGTFELCGMKVVLHQYFYEVPAVTQEARIKMLEEIKQLAI</sequence>
<dbReference type="InterPro" id="IPR003680">
    <property type="entry name" value="Flavodoxin_fold"/>
</dbReference>
<evidence type="ECO:0000313" key="4">
    <source>
        <dbReference type="EMBL" id="OGW99314.1"/>
    </source>
</evidence>
<dbReference type="GO" id="GO:0005829">
    <property type="term" value="C:cytosol"/>
    <property type="evidence" value="ECO:0007669"/>
    <property type="project" value="TreeGrafter"/>
</dbReference>
<dbReference type="PANTHER" id="PTHR10204:SF34">
    <property type="entry name" value="NAD(P)H DEHYDROGENASE [QUINONE] 1 ISOFORM 1"/>
    <property type="match status" value="1"/>
</dbReference>
<accession>A0A1G1L2G5</accession>
<dbReference type="EMBL" id="MHFR01000010">
    <property type="protein sequence ID" value="OGW99314.1"/>
    <property type="molecule type" value="Genomic_DNA"/>
</dbReference>
<keyword evidence="2" id="KW-0560">Oxidoreductase</keyword>
<dbReference type="Gene3D" id="3.40.50.360">
    <property type="match status" value="1"/>
</dbReference>
<dbReference type="GO" id="GO:0003955">
    <property type="term" value="F:NAD(P)H dehydrogenase (quinone) activity"/>
    <property type="evidence" value="ECO:0007669"/>
    <property type="project" value="TreeGrafter"/>
</dbReference>
<dbReference type="PANTHER" id="PTHR10204">
    <property type="entry name" value="NAD P H OXIDOREDUCTASE-RELATED"/>
    <property type="match status" value="1"/>
</dbReference>
<evidence type="ECO:0000256" key="2">
    <source>
        <dbReference type="ARBA" id="ARBA00023002"/>
    </source>
</evidence>
<dbReference type="Pfam" id="PF02525">
    <property type="entry name" value="Flavodoxin_2"/>
    <property type="match status" value="1"/>
</dbReference>
<proteinExistence type="inferred from homology"/>
<organism evidence="4 5">
    <name type="scientific">Candidatus Danuiimicrobium aquiferis</name>
    <dbReference type="NCBI Taxonomy" id="1801832"/>
    <lineage>
        <taxon>Bacteria</taxon>
        <taxon>Pseudomonadati</taxon>
        <taxon>Candidatus Omnitrophota</taxon>
        <taxon>Candidatus Danuiimicrobium</taxon>
    </lineage>
</organism>
<comment type="caution">
    <text evidence="4">The sequence shown here is derived from an EMBL/GenBank/DDBJ whole genome shotgun (WGS) entry which is preliminary data.</text>
</comment>
<dbReference type="SUPFAM" id="SSF52218">
    <property type="entry name" value="Flavoproteins"/>
    <property type="match status" value="1"/>
</dbReference>
<protein>
    <submittedName>
        <fullName evidence="4">NAD(P)H dehydrogenase</fullName>
    </submittedName>
</protein>
<evidence type="ECO:0000259" key="3">
    <source>
        <dbReference type="Pfam" id="PF02525"/>
    </source>
</evidence>
<evidence type="ECO:0000256" key="1">
    <source>
        <dbReference type="ARBA" id="ARBA00006252"/>
    </source>
</evidence>
<comment type="similarity">
    <text evidence="1">Belongs to the NAD(P)H dehydrogenase (quinone) family.</text>
</comment>
<dbReference type="InterPro" id="IPR051545">
    <property type="entry name" value="NAD(P)H_dehydrogenase_qn"/>
</dbReference>
<dbReference type="InterPro" id="IPR029039">
    <property type="entry name" value="Flavoprotein-like_sf"/>
</dbReference>
<reference evidence="4 5" key="1">
    <citation type="journal article" date="2016" name="Nat. Commun.">
        <title>Thousands of microbial genomes shed light on interconnected biogeochemical processes in an aquifer system.</title>
        <authorList>
            <person name="Anantharaman K."/>
            <person name="Brown C.T."/>
            <person name="Hug L.A."/>
            <person name="Sharon I."/>
            <person name="Castelle C.J."/>
            <person name="Probst A.J."/>
            <person name="Thomas B.C."/>
            <person name="Singh A."/>
            <person name="Wilkins M.J."/>
            <person name="Karaoz U."/>
            <person name="Brodie E.L."/>
            <person name="Williams K.H."/>
            <person name="Hubbard S.S."/>
            <person name="Banfield J.F."/>
        </authorList>
    </citation>
    <scope>NUCLEOTIDE SEQUENCE [LARGE SCALE GENOMIC DNA]</scope>
</reference>
<name>A0A1G1L2G5_9BACT</name>